<organism evidence="2 3">
    <name type="scientific">Croceibacterium salegens</name>
    <dbReference type="NCBI Taxonomy" id="1737568"/>
    <lineage>
        <taxon>Bacteria</taxon>
        <taxon>Pseudomonadati</taxon>
        <taxon>Pseudomonadota</taxon>
        <taxon>Alphaproteobacteria</taxon>
        <taxon>Sphingomonadales</taxon>
        <taxon>Erythrobacteraceae</taxon>
        <taxon>Croceibacterium</taxon>
    </lineage>
</organism>
<sequence>MYSQFIFIVALVCLSGSVAYRRGGPPERFAAMVIVGWVAADALYHLVFGFSNFATVDPIHIVLDGAELAAIMWLALRANRVWPMFAAAAQVMCVSGHIAVLIQPEGANRAYWAMTQLPQYIQLAALLAGALAHERRVRLIGRYRSWRYNWT</sequence>
<protein>
    <submittedName>
        <fullName evidence="2">Uncharacterized protein</fullName>
    </submittedName>
</protein>
<accession>A0A6I4SW18</accession>
<keyword evidence="3" id="KW-1185">Reference proteome</keyword>
<evidence type="ECO:0000256" key="1">
    <source>
        <dbReference type="SAM" id="Phobius"/>
    </source>
</evidence>
<dbReference type="RefSeq" id="WP_159793465.1">
    <property type="nucleotide sequence ID" value="NZ_WTYM01000033.1"/>
</dbReference>
<dbReference type="EMBL" id="WTYM01000033">
    <property type="protein sequence ID" value="MXO59240.1"/>
    <property type="molecule type" value="Genomic_DNA"/>
</dbReference>
<keyword evidence="1" id="KW-0472">Membrane</keyword>
<evidence type="ECO:0000313" key="2">
    <source>
        <dbReference type="EMBL" id="MXO59240.1"/>
    </source>
</evidence>
<feature type="transmembrane region" description="Helical" evidence="1">
    <location>
        <begin position="29"/>
        <end position="47"/>
    </location>
</feature>
<keyword evidence="1" id="KW-1133">Transmembrane helix</keyword>
<feature type="transmembrane region" description="Helical" evidence="1">
    <location>
        <begin position="82"/>
        <end position="102"/>
    </location>
</feature>
<name>A0A6I4SW18_9SPHN</name>
<dbReference type="Proteomes" id="UP000433652">
    <property type="component" value="Unassembled WGS sequence"/>
</dbReference>
<dbReference type="OrthoDB" id="7391238at2"/>
<proteinExistence type="predicted"/>
<keyword evidence="1" id="KW-0812">Transmembrane</keyword>
<dbReference type="AlphaFoldDB" id="A0A6I4SW18"/>
<reference evidence="2 3" key="1">
    <citation type="submission" date="2019-12" db="EMBL/GenBank/DDBJ databases">
        <title>Genomic-based taxomic classification of the family Erythrobacteraceae.</title>
        <authorList>
            <person name="Xu L."/>
        </authorList>
    </citation>
    <scope>NUCLEOTIDE SEQUENCE [LARGE SCALE GENOMIC DNA]</scope>
    <source>
        <strain evidence="2 3">MCCC 1K01500</strain>
    </source>
</reference>
<evidence type="ECO:0000313" key="3">
    <source>
        <dbReference type="Proteomes" id="UP000433652"/>
    </source>
</evidence>
<gene>
    <name evidence="2" type="ORF">GRI89_06770</name>
</gene>
<comment type="caution">
    <text evidence="2">The sequence shown here is derived from an EMBL/GenBank/DDBJ whole genome shotgun (WGS) entry which is preliminary data.</text>
</comment>